<evidence type="ECO:0000256" key="1">
    <source>
        <dbReference type="ARBA" id="ARBA00000798"/>
    </source>
</evidence>
<keyword evidence="2" id="KW-0677">Repeat</keyword>
<reference evidence="6 7" key="1">
    <citation type="journal article" date="2024" name="Chem. Sci.">
        <title>Discovery of a lagriamide polyketide by integrated genome mining, isotopic labeling, and untargeted metabolomics.</title>
        <authorList>
            <person name="Fergusson C.H."/>
            <person name="Saulog J."/>
            <person name="Paulo B.S."/>
            <person name="Wilson D.M."/>
            <person name="Liu D.Y."/>
            <person name="Morehouse N.J."/>
            <person name="Waterworth S."/>
            <person name="Barkei J."/>
            <person name="Gray C.A."/>
            <person name="Kwan J.C."/>
            <person name="Eustaquio A.S."/>
            <person name="Linington R.G."/>
        </authorList>
    </citation>
    <scope>NUCLEOTIDE SEQUENCE [LARGE SCALE GENOMIC DNA]</scope>
    <source>
        <strain evidence="6 7">RL17-338-BIF-B</strain>
    </source>
</reference>
<keyword evidence="4" id="KW-0443">Lipid metabolism</keyword>
<organism evidence="6 7">
    <name type="scientific">Paraburkholderia acidicola</name>
    <dbReference type="NCBI Taxonomy" id="1912599"/>
    <lineage>
        <taxon>Bacteria</taxon>
        <taxon>Pseudomonadati</taxon>
        <taxon>Pseudomonadota</taxon>
        <taxon>Betaproteobacteria</taxon>
        <taxon>Burkholderiales</taxon>
        <taxon>Burkholderiaceae</taxon>
        <taxon>Paraburkholderia</taxon>
    </lineage>
</organism>
<protein>
    <submittedName>
        <fullName evidence="6">Phospholipase D-like domain-containing protein</fullName>
    </submittedName>
</protein>
<gene>
    <name evidence="6" type="ORF">N0A02_32955</name>
</gene>
<accession>A0ABV1LY67</accession>
<evidence type="ECO:0000259" key="5">
    <source>
        <dbReference type="PROSITE" id="PS50035"/>
    </source>
</evidence>
<dbReference type="PANTHER" id="PTHR18896:SF76">
    <property type="entry name" value="PHOSPHOLIPASE"/>
    <property type="match status" value="1"/>
</dbReference>
<dbReference type="SMART" id="SM00155">
    <property type="entry name" value="PLDc"/>
    <property type="match status" value="2"/>
</dbReference>
<comment type="catalytic activity">
    <reaction evidence="1">
        <text>a 1,2-diacyl-sn-glycero-3-phosphocholine + H2O = a 1,2-diacyl-sn-glycero-3-phosphate + choline + H(+)</text>
        <dbReference type="Rhea" id="RHEA:14445"/>
        <dbReference type="ChEBI" id="CHEBI:15354"/>
        <dbReference type="ChEBI" id="CHEBI:15377"/>
        <dbReference type="ChEBI" id="CHEBI:15378"/>
        <dbReference type="ChEBI" id="CHEBI:57643"/>
        <dbReference type="ChEBI" id="CHEBI:58608"/>
        <dbReference type="EC" id="3.1.4.4"/>
    </reaction>
</comment>
<feature type="domain" description="PLD phosphodiesterase" evidence="5">
    <location>
        <begin position="559"/>
        <end position="586"/>
    </location>
</feature>
<evidence type="ECO:0000256" key="2">
    <source>
        <dbReference type="ARBA" id="ARBA00022737"/>
    </source>
</evidence>
<dbReference type="Gene3D" id="3.30.870.10">
    <property type="entry name" value="Endonuclease Chain A"/>
    <property type="match status" value="2"/>
</dbReference>
<comment type="caution">
    <text evidence="6">The sequence shown here is derived from an EMBL/GenBank/DDBJ whole genome shotgun (WGS) entry which is preliminary data.</text>
</comment>
<sequence>MAQFPLKTHRPAKVAIDEQTRQAKNALQFLVEHRDVKERQGDGSSPITRGNTLSFMICGEDGFKQIAKDLREAKQSADIVCWGFDPGMELERGGDAWPRGIRYGELLDEITKRKENPITVRLLIWSTARGSALQNNMPGFSDVQDYWVSGPVVHHLRQNDPYEKTSDNPRHNWCVDWWAENLPGGKSNSGKNPRLRIVLREVTHDDATGLLKTAPVEEDKPVTAHAMTDEKSQLQDYGTHHQKPVLIDYDYDNGSKAVGYVMGLNSVTDYWDRTAHAVDDPKREVMSDKQIQDEMGRELSTQQAPSKDGLSTRLYKGATGIFSKQADPHGEGHEHYVRGRPYQDYACRVQGPALAQLHFNFENGWAEALGQSRPFQLPPEPPVKIPKVEGSPAHLVQILRTQPEEREKSIKEVYFQATSSARNYIYIENQYFFYPEFARNLIKTRQKHCNDWMKTSHKPVTEMPKLHLFVVIPHPEREEMVPRTYDTLALLGASTSLPEQGDLVDKGDLKSVYGKTTRGHGQVLDRPSAEDLERTLGLEVSIARLRTSGPDANHNMAYREIYIHSKLMIIDDVFITVGSANLNQRSMSVDSEINIAATGQLYAADLRQRVFALHSGGHIQGTSDPKLLPDEFGNWQDLMKTNSDSRKNGQPMVGFLLPFEDHRSTTTLYGSISVPSASDTAAV</sequence>
<dbReference type="InterPro" id="IPR025202">
    <property type="entry name" value="PLD-like_dom"/>
</dbReference>
<name>A0ABV1LY67_9BURK</name>
<dbReference type="PROSITE" id="PS50035">
    <property type="entry name" value="PLD"/>
    <property type="match status" value="1"/>
</dbReference>
<dbReference type="RefSeq" id="WP_349545871.1">
    <property type="nucleotide sequence ID" value="NZ_JAOALG010000003.1"/>
</dbReference>
<keyword evidence="7" id="KW-1185">Reference proteome</keyword>
<keyword evidence="3" id="KW-0378">Hydrolase</keyword>
<dbReference type="EMBL" id="JAOALG010000003">
    <property type="protein sequence ID" value="MEQ5844273.1"/>
    <property type="molecule type" value="Genomic_DNA"/>
</dbReference>
<evidence type="ECO:0000256" key="3">
    <source>
        <dbReference type="ARBA" id="ARBA00022801"/>
    </source>
</evidence>
<proteinExistence type="predicted"/>
<dbReference type="Proteomes" id="UP001469089">
    <property type="component" value="Unassembled WGS sequence"/>
</dbReference>
<geneLocation type="plasmid" evidence="6">
    <name>pl1</name>
</geneLocation>
<dbReference type="SUPFAM" id="SSF56024">
    <property type="entry name" value="Phospholipase D/nuclease"/>
    <property type="match status" value="2"/>
</dbReference>
<evidence type="ECO:0000313" key="6">
    <source>
        <dbReference type="EMBL" id="MEQ5844273.1"/>
    </source>
</evidence>
<evidence type="ECO:0000256" key="4">
    <source>
        <dbReference type="ARBA" id="ARBA00023098"/>
    </source>
</evidence>
<dbReference type="PANTHER" id="PTHR18896">
    <property type="entry name" value="PHOSPHOLIPASE D"/>
    <property type="match status" value="1"/>
</dbReference>
<dbReference type="InterPro" id="IPR001736">
    <property type="entry name" value="PLipase_D/transphosphatidylase"/>
</dbReference>
<evidence type="ECO:0000313" key="7">
    <source>
        <dbReference type="Proteomes" id="UP001469089"/>
    </source>
</evidence>
<keyword evidence="6" id="KW-0614">Plasmid</keyword>
<dbReference type="Pfam" id="PF13091">
    <property type="entry name" value="PLDc_2"/>
    <property type="match status" value="1"/>
</dbReference>
<dbReference type="InterPro" id="IPR015679">
    <property type="entry name" value="PLipase_D_fam"/>
</dbReference>